<dbReference type="AlphaFoldDB" id="A0A0D0GHS3"/>
<dbReference type="SFLD" id="SFLDS00003">
    <property type="entry name" value="Haloacid_Dehalogenase"/>
    <property type="match status" value="1"/>
</dbReference>
<dbReference type="InterPro" id="IPR023214">
    <property type="entry name" value="HAD_sf"/>
</dbReference>
<dbReference type="PANTHER" id="PTHR43611">
    <property type="entry name" value="ALPHA-D-GLUCOSE 1-PHOSPHATE PHOSPHATASE"/>
    <property type="match status" value="1"/>
</dbReference>
<keyword evidence="2" id="KW-1185">Reference proteome</keyword>
<evidence type="ECO:0000313" key="1">
    <source>
        <dbReference type="EMBL" id="KIO76802.1"/>
    </source>
</evidence>
<protein>
    <submittedName>
        <fullName evidence="1">Haloacid dehalogenase</fullName>
    </submittedName>
</protein>
<dbReference type="InterPro" id="IPR036412">
    <property type="entry name" value="HAD-like_sf"/>
</dbReference>
<dbReference type="PANTHER" id="PTHR43611:SF3">
    <property type="entry name" value="FLAVIN MONONUCLEOTIDE HYDROLASE 1, CHLOROPLATIC"/>
    <property type="match status" value="1"/>
</dbReference>
<dbReference type="CDD" id="cd02603">
    <property type="entry name" value="HAD_sEH-N_like"/>
    <property type="match status" value="1"/>
</dbReference>
<dbReference type="Gene3D" id="3.40.50.1000">
    <property type="entry name" value="HAD superfamily/HAD-like"/>
    <property type="match status" value="1"/>
</dbReference>
<dbReference type="SFLD" id="SFLDG01129">
    <property type="entry name" value="C1.5:_HAD__Beta-PGM__Phosphata"/>
    <property type="match status" value="1"/>
</dbReference>
<sequence>MQCYIFVSNIKNTFMQKIKNIIFDYGNVIFAIDFRITQNSLKQLGIPNIETFFGHTGHHNLFNDLETGLITPAQFRDGIREIAQNSALTDAQIDAAWNSLLIGVQPGTHQVLLEIKKNYRTFLLSNNNQIHYDYIIDYLKKEHQLENNDSFFENSYYSHFMKLRKPHVEIYEQVIRENNLNPAETLFIDDTPGHLEGAKKAGLQTLLMTEKPENLGAFLKSKGLLV</sequence>
<gene>
    <name evidence="1" type="ORF">TH53_12840</name>
</gene>
<dbReference type="InterPro" id="IPR023198">
    <property type="entry name" value="PGP-like_dom2"/>
</dbReference>
<dbReference type="Pfam" id="PF00702">
    <property type="entry name" value="Hydrolase"/>
    <property type="match status" value="1"/>
</dbReference>
<accession>A0A0D0GHS3</accession>
<name>A0A0D0GHS3_9SPHI</name>
<comment type="caution">
    <text evidence="1">The sequence shown here is derived from an EMBL/GenBank/DDBJ whole genome shotgun (WGS) entry which is preliminary data.</text>
</comment>
<dbReference type="NCBIfam" id="TIGR01509">
    <property type="entry name" value="HAD-SF-IA-v3"/>
    <property type="match status" value="1"/>
</dbReference>
<proteinExistence type="predicted"/>
<dbReference type="Gene3D" id="1.10.150.240">
    <property type="entry name" value="Putative phosphatase, domain 2"/>
    <property type="match status" value="1"/>
</dbReference>
<reference evidence="1 2" key="1">
    <citation type="submission" date="2015-01" db="EMBL/GenBank/DDBJ databases">
        <title>Draft genome sequence of Pedobacter sp. NL19 isolated from sludge of an effluent treatment pond in an abandoned uranium mine.</title>
        <authorList>
            <person name="Santos T."/>
            <person name="Caetano T."/>
            <person name="Covas C."/>
            <person name="Cruz A."/>
            <person name="Mendo S."/>
        </authorList>
    </citation>
    <scope>NUCLEOTIDE SEQUENCE [LARGE SCALE GENOMIC DNA]</scope>
    <source>
        <strain evidence="1 2">NL19</strain>
    </source>
</reference>
<organism evidence="1 2">
    <name type="scientific">Pedobacter lusitanus</name>
    <dbReference type="NCBI Taxonomy" id="1503925"/>
    <lineage>
        <taxon>Bacteria</taxon>
        <taxon>Pseudomonadati</taxon>
        <taxon>Bacteroidota</taxon>
        <taxon>Sphingobacteriia</taxon>
        <taxon>Sphingobacteriales</taxon>
        <taxon>Sphingobacteriaceae</taxon>
        <taxon>Pedobacter</taxon>
    </lineage>
</organism>
<dbReference type="PRINTS" id="PR00413">
    <property type="entry name" value="HADHALOGNASE"/>
</dbReference>
<dbReference type="InterPro" id="IPR006439">
    <property type="entry name" value="HAD-SF_hydro_IA"/>
</dbReference>
<dbReference type="EMBL" id="JXRA01000054">
    <property type="protein sequence ID" value="KIO76802.1"/>
    <property type="molecule type" value="Genomic_DNA"/>
</dbReference>
<evidence type="ECO:0000313" key="2">
    <source>
        <dbReference type="Proteomes" id="UP000032049"/>
    </source>
</evidence>
<dbReference type="STRING" id="1503925.TH53_12840"/>
<dbReference type="OrthoDB" id="9797415at2"/>
<dbReference type="SUPFAM" id="SSF56784">
    <property type="entry name" value="HAD-like"/>
    <property type="match status" value="1"/>
</dbReference>
<dbReference type="Proteomes" id="UP000032049">
    <property type="component" value="Unassembled WGS sequence"/>
</dbReference>